<accession>A0A8S0Y5W9</accession>
<dbReference type="Proteomes" id="UP000494216">
    <property type="component" value="Unassembled WGS sequence"/>
</dbReference>
<gene>
    <name evidence="1" type="ORF">METHB2_160027</name>
</gene>
<sequence>MNKYFIITVFSFLLGISRSGIADQLSVPVQIDYSLIKKAIIAQLYTGKEHSAELWNDRYGCSYLKLSNPNVEGQNGQIRLVNEVQAKFGTGMGGDCLTILEWAGVLETFQQPALDSNRSILSFPITRAGAYDRQGRHLAIDKLQELIKRFAEPRLASVKVDLNESRRSIGQTLAQFFPKNKVMQAQDMLNSLRFDEVNAGKNGLNIKLVFDAPAKINTANPKPAAPFSETEQKQWQAAWQQWDVFLSTAIKQVSDDAELPELRETLLQILKDSRSAFQAGLKEHDPDSADPVRAFFTHTWQRLSPVLSAVAKEAPGMQGLRYITLIAATDALYELENISAPFGLEISSDGLRRLARLLIAGQQQTQSEPPHYKP</sequence>
<keyword evidence="2" id="KW-1185">Reference proteome</keyword>
<name>A0A8S0Y5W9_9GAMM</name>
<proteinExistence type="predicted"/>
<evidence type="ECO:0000313" key="1">
    <source>
        <dbReference type="EMBL" id="CAA9889960.1"/>
    </source>
</evidence>
<reference evidence="1 2" key="1">
    <citation type="submission" date="2020-02" db="EMBL/GenBank/DDBJ databases">
        <authorList>
            <person name="Hogendoorn C."/>
        </authorList>
    </citation>
    <scope>NUCLEOTIDE SEQUENCE [LARGE SCALE GENOMIC DNA]</scope>
    <source>
        <strain evidence="1">METHB21</strain>
    </source>
</reference>
<organism evidence="1 2">
    <name type="scientific">Candidatus Methylobacter favarea</name>
    <dbReference type="NCBI Taxonomy" id="2707345"/>
    <lineage>
        <taxon>Bacteria</taxon>
        <taxon>Pseudomonadati</taxon>
        <taxon>Pseudomonadota</taxon>
        <taxon>Gammaproteobacteria</taxon>
        <taxon>Methylococcales</taxon>
        <taxon>Methylococcaceae</taxon>
        <taxon>Methylobacter</taxon>
    </lineage>
</organism>
<dbReference type="EMBL" id="CADCXN010000043">
    <property type="protein sequence ID" value="CAA9889960.1"/>
    <property type="molecule type" value="Genomic_DNA"/>
</dbReference>
<dbReference type="AlphaFoldDB" id="A0A8S0Y5W9"/>
<dbReference type="RefSeq" id="WP_174624930.1">
    <property type="nucleotide sequence ID" value="NZ_CADCXN010000043.1"/>
</dbReference>
<evidence type="ECO:0000313" key="2">
    <source>
        <dbReference type="Proteomes" id="UP000494216"/>
    </source>
</evidence>
<protein>
    <submittedName>
        <fullName evidence="1">Uncharacterized protein</fullName>
    </submittedName>
</protein>
<comment type="caution">
    <text evidence="1">The sequence shown here is derived from an EMBL/GenBank/DDBJ whole genome shotgun (WGS) entry which is preliminary data.</text>
</comment>